<comment type="caution">
    <text evidence="2">The sequence shown here is derived from an EMBL/GenBank/DDBJ whole genome shotgun (WGS) entry which is preliminary data.</text>
</comment>
<feature type="region of interest" description="Disordered" evidence="1">
    <location>
        <begin position="50"/>
        <end position="87"/>
    </location>
</feature>
<name>A0A918IXY5_9ACTN</name>
<reference evidence="2" key="1">
    <citation type="journal article" date="2014" name="Int. J. Syst. Evol. Microbiol.">
        <title>Complete genome sequence of Corynebacterium casei LMG S-19264T (=DSM 44701T), isolated from a smear-ripened cheese.</title>
        <authorList>
            <consortium name="US DOE Joint Genome Institute (JGI-PGF)"/>
            <person name="Walter F."/>
            <person name="Albersmeier A."/>
            <person name="Kalinowski J."/>
            <person name="Ruckert C."/>
        </authorList>
    </citation>
    <scope>NUCLEOTIDE SEQUENCE</scope>
    <source>
        <strain evidence="2">JCM 4490</strain>
    </source>
</reference>
<evidence type="ECO:0000313" key="2">
    <source>
        <dbReference type="EMBL" id="GGW35987.1"/>
    </source>
</evidence>
<dbReference type="AlphaFoldDB" id="A0A918IXY5"/>
<evidence type="ECO:0000313" key="3">
    <source>
        <dbReference type="Proteomes" id="UP000620224"/>
    </source>
</evidence>
<reference evidence="2" key="2">
    <citation type="submission" date="2020-09" db="EMBL/GenBank/DDBJ databases">
        <authorList>
            <person name="Sun Q."/>
            <person name="Ohkuma M."/>
        </authorList>
    </citation>
    <scope>NUCLEOTIDE SEQUENCE</scope>
    <source>
        <strain evidence="2">JCM 4490</strain>
    </source>
</reference>
<dbReference type="Proteomes" id="UP000620224">
    <property type="component" value="Unassembled WGS sequence"/>
</dbReference>
<accession>A0A918IXY5</accession>
<evidence type="ECO:0000256" key="1">
    <source>
        <dbReference type="SAM" id="MobiDB-lite"/>
    </source>
</evidence>
<gene>
    <name evidence="2" type="ORF">GCM10010503_09770</name>
</gene>
<dbReference type="EMBL" id="BMUE01000002">
    <property type="protein sequence ID" value="GGW35987.1"/>
    <property type="molecule type" value="Genomic_DNA"/>
</dbReference>
<protein>
    <submittedName>
        <fullName evidence="2">Uncharacterized protein</fullName>
    </submittedName>
</protein>
<sequence length="87" mass="8939">MLLSNQGGQGGAPAPRWRVPLAHWGLAKPTEAALLCVSDLVANVLDYAGPGTPLAGGKLTSRRTRKTPTVSGWPEEPGLSAAPGRLA</sequence>
<keyword evidence="3" id="KW-1185">Reference proteome</keyword>
<organism evidence="2 3">
    <name type="scientific">Streptomyces lucensis JCM 4490</name>
    <dbReference type="NCBI Taxonomy" id="1306176"/>
    <lineage>
        <taxon>Bacteria</taxon>
        <taxon>Bacillati</taxon>
        <taxon>Actinomycetota</taxon>
        <taxon>Actinomycetes</taxon>
        <taxon>Kitasatosporales</taxon>
        <taxon>Streptomycetaceae</taxon>
        <taxon>Streptomyces</taxon>
    </lineage>
</organism>
<proteinExistence type="predicted"/>